<keyword evidence="2" id="KW-1185">Reference proteome</keyword>
<name>A0A8S0Y0P9_CYCAE</name>
<protein>
    <submittedName>
        <fullName evidence="1">Uncharacterized protein</fullName>
    </submittedName>
</protein>
<sequence length="131" mass="15000">MTMALHPHLNFPLDEVTGLLTKICQIQRERYLDLPEYAGAIDRASTALINFFDAYMVILKQREFIYAITTVVMHYRILKMCVSLPMFPPTYDLLVDLLHSAWRLNEDQGLMEDILSWRTPPAVASGGSHVC</sequence>
<gene>
    <name evidence="1" type="ORF">AAE3_LOCUS13226</name>
</gene>
<dbReference type="EMBL" id="CACVBS010000101">
    <property type="protein sequence ID" value="CAA7271062.1"/>
    <property type="molecule type" value="Genomic_DNA"/>
</dbReference>
<reference evidence="1 2" key="1">
    <citation type="submission" date="2020-01" db="EMBL/GenBank/DDBJ databases">
        <authorList>
            <person name="Gupta K D."/>
        </authorList>
    </citation>
    <scope>NUCLEOTIDE SEQUENCE [LARGE SCALE GENOMIC DNA]</scope>
</reference>
<proteinExistence type="predicted"/>
<evidence type="ECO:0000313" key="1">
    <source>
        <dbReference type="EMBL" id="CAA7271062.1"/>
    </source>
</evidence>
<comment type="caution">
    <text evidence="1">The sequence shown here is derived from an EMBL/GenBank/DDBJ whole genome shotgun (WGS) entry which is preliminary data.</text>
</comment>
<organism evidence="1 2">
    <name type="scientific">Cyclocybe aegerita</name>
    <name type="common">Black poplar mushroom</name>
    <name type="synonym">Agrocybe aegerita</name>
    <dbReference type="NCBI Taxonomy" id="1973307"/>
    <lineage>
        <taxon>Eukaryota</taxon>
        <taxon>Fungi</taxon>
        <taxon>Dikarya</taxon>
        <taxon>Basidiomycota</taxon>
        <taxon>Agaricomycotina</taxon>
        <taxon>Agaricomycetes</taxon>
        <taxon>Agaricomycetidae</taxon>
        <taxon>Agaricales</taxon>
        <taxon>Agaricineae</taxon>
        <taxon>Bolbitiaceae</taxon>
        <taxon>Cyclocybe</taxon>
    </lineage>
</organism>
<accession>A0A8S0Y0P9</accession>
<evidence type="ECO:0000313" key="2">
    <source>
        <dbReference type="Proteomes" id="UP000467700"/>
    </source>
</evidence>
<dbReference type="Proteomes" id="UP000467700">
    <property type="component" value="Unassembled WGS sequence"/>
</dbReference>
<dbReference type="AlphaFoldDB" id="A0A8S0Y0P9"/>